<organism evidence="1 2">
    <name type="scientific">Paraclostridium bifermentans</name>
    <name type="common">Clostridium bifermentans</name>
    <dbReference type="NCBI Taxonomy" id="1490"/>
    <lineage>
        <taxon>Bacteria</taxon>
        <taxon>Bacillati</taxon>
        <taxon>Bacillota</taxon>
        <taxon>Clostridia</taxon>
        <taxon>Peptostreptococcales</taxon>
        <taxon>Peptostreptococcaceae</taxon>
        <taxon>Paraclostridium</taxon>
    </lineage>
</organism>
<evidence type="ECO:0008006" key="3">
    <source>
        <dbReference type="Google" id="ProtNLM"/>
    </source>
</evidence>
<reference evidence="1 2" key="1">
    <citation type="submission" date="2023-04" db="EMBL/GenBank/DDBJ databases">
        <title>Bacteria Genome Submission.</title>
        <authorList>
            <person name="Isaac P."/>
        </authorList>
    </citation>
    <scope>NUCLEOTIDE SEQUENCE [LARGE SCALE GENOMIC DNA]</scope>
    <source>
        <strain evidence="1 2">SampleS7P1</strain>
    </source>
</reference>
<name>A0ABY8R207_PARBF</name>
<dbReference type="Proteomes" id="UP001239169">
    <property type="component" value="Chromosome"/>
</dbReference>
<evidence type="ECO:0000313" key="1">
    <source>
        <dbReference type="EMBL" id="WGX74901.1"/>
    </source>
</evidence>
<evidence type="ECO:0000313" key="2">
    <source>
        <dbReference type="Proteomes" id="UP001239169"/>
    </source>
</evidence>
<protein>
    <recommendedName>
        <fullName evidence="3">Peptidase S74 domain-containing protein</fullName>
    </recommendedName>
</protein>
<dbReference type="EMBL" id="CP124685">
    <property type="protein sequence ID" value="WGX74901.1"/>
    <property type="molecule type" value="Genomic_DNA"/>
</dbReference>
<keyword evidence="2" id="KW-1185">Reference proteome</keyword>
<gene>
    <name evidence="1" type="ORF">QJS64_12275</name>
</gene>
<sequence>MFTIDFTKPWLYKDIIYFNQGNLSTNNTLRCKLITGGSDDFTGGSIACTFTTKNSVEISGFGRLVDAKLGIVDIVFPSNALVVGTNKLEILVNRADGGVAQSPPVMYDIWQGLTTGNGVEAETNYPILIELINSTNEASNKANLALNKANSMIADINEATDNAYRSANEADIATSNANTKIEEVETSKLEMIKKVDNSIANMKVETNTAINSMTSKTDEKITDVNRALASGTKDLEVKEARKDANGVVHDTLEQRLKSDLIVGDKSLKDFVIDMNGMKETQDLEYETNTGYKVCNDTQAGVVKDLKISGKSLFNTTRGGLTNQGSAVVEMLISTINNKELKVTKEAACVITRYGRFEKNTEYTFIIKVKYVSTINDLTFSFHDSKSNSFTIGQTNVKKKDSSDYVSYVVKVNTYNYDIDSIVVGYHGALPVNTILGIKDILVLEGDHTQNPPQYFEGIASVRNANGLEVLTHNSNFISKDFGNSWYTLGNNLNSSHVKMNGYDISVSNDKSSVGDYYVISKDTFSLPNNTECVMSFKGSSTTNNTGNTVYLLSMNDPSDYTKGYTVVANIPNSIGSVSKQFNSREYKNLVFRFNNNTPGNIFTVKDLQITTLGNNDYLSPKEDKKPVLFKDVDGTWKPVTELKGIDLTACDTIEKHSNGKHYLHVRTEKLILNGSEDWKRHTINDTANTERYALDNNYLLPNSIGICNVLPYTIDGGSDDKTCIYVHGTANRIDIRKLKTDNRWTDVPSLKTWLQANNTTIICMLKQEKVYEVNPLELESFDNITLWLILSGVIAPPASFKITSSLPNFVKSIQDQVRELQDQVYKTNVANFTVALNTLDTKLRLDRLEAPKQ</sequence>
<accession>A0ABY8R207</accession>
<proteinExistence type="predicted"/>